<keyword evidence="2" id="KW-1185">Reference proteome</keyword>
<evidence type="ECO:0000313" key="2">
    <source>
        <dbReference type="Proteomes" id="UP000295310"/>
    </source>
</evidence>
<reference evidence="1 2" key="1">
    <citation type="submission" date="2019-01" db="EMBL/GenBank/DDBJ databases">
        <title>Draft genome sequences of the type strains of six Macrococcus species.</title>
        <authorList>
            <person name="Mazhar S."/>
            <person name="Altermann E."/>
            <person name="Hill C."/>
            <person name="Mcauliffe O."/>
        </authorList>
    </citation>
    <scope>NUCLEOTIDE SEQUENCE [LARGE SCALE GENOMIC DNA]</scope>
    <source>
        <strain evidence="1 2">CCM4811</strain>
    </source>
</reference>
<evidence type="ECO:0000313" key="1">
    <source>
        <dbReference type="EMBL" id="TDL97772.1"/>
    </source>
</evidence>
<comment type="caution">
    <text evidence="1">The sequence shown here is derived from an EMBL/GenBank/DDBJ whole genome shotgun (WGS) entry which is preliminary data.</text>
</comment>
<dbReference type="OrthoDB" id="2417740at2"/>
<accession>A0A4R6BDF6</accession>
<proteinExistence type="predicted"/>
<name>A0A4R6BDF6_9STAP</name>
<organism evidence="1 2">
    <name type="scientific">Macrococcus brunensis</name>
    <dbReference type="NCBI Taxonomy" id="198483"/>
    <lineage>
        <taxon>Bacteria</taxon>
        <taxon>Bacillati</taxon>
        <taxon>Bacillota</taxon>
        <taxon>Bacilli</taxon>
        <taxon>Bacillales</taxon>
        <taxon>Staphylococcaceae</taxon>
        <taxon>Macrococcus</taxon>
    </lineage>
</organism>
<protein>
    <submittedName>
        <fullName evidence="1">Uncharacterized protein</fullName>
    </submittedName>
</protein>
<sequence>MARDAKLSHMRIDELINVNTTMKMKSEFVYANTFKEYLETIYREEILVRDYENVLLAYDDNCAYAYIKENDKFHFITCSKSDSSISHTFYKEPVEKMKVNIKSIDPLVIESVDISIRGEHLTLINSNNDVMFNRFISKL</sequence>
<dbReference type="RefSeq" id="WP_133432077.1">
    <property type="nucleotide sequence ID" value="NZ_CP092172.1"/>
</dbReference>
<dbReference type="Proteomes" id="UP000295310">
    <property type="component" value="Unassembled WGS sequence"/>
</dbReference>
<gene>
    <name evidence="1" type="ORF">ERX27_06760</name>
</gene>
<dbReference type="EMBL" id="SCWA01000010">
    <property type="protein sequence ID" value="TDL97772.1"/>
    <property type="molecule type" value="Genomic_DNA"/>
</dbReference>
<dbReference type="AlphaFoldDB" id="A0A4R6BDF6"/>